<protein>
    <submittedName>
        <fullName evidence="5">Helix-turn-helix domain-containing protein</fullName>
    </submittedName>
</protein>
<dbReference type="PANTHER" id="PTHR43280:SF32">
    <property type="entry name" value="TRANSCRIPTIONAL REGULATORY PROTEIN"/>
    <property type="match status" value="1"/>
</dbReference>
<dbReference type="Pfam" id="PF12833">
    <property type="entry name" value="HTH_18"/>
    <property type="match status" value="1"/>
</dbReference>
<dbReference type="PANTHER" id="PTHR43280">
    <property type="entry name" value="ARAC-FAMILY TRANSCRIPTIONAL REGULATOR"/>
    <property type="match status" value="1"/>
</dbReference>
<keyword evidence="3" id="KW-0804">Transcription</keyword>
<organism evidence="5 6">
    <name type="scientific">Aquimarina hainanensis</name>
    <dbReference type="NCBI Taxonomy" id="1578017"/>
    <lineage>
        <taxon>Bacteria</taxon>
        <taxon>Pseudomonadati</taxon>
        <taxon>Bacteroidota</taxon>
        <taxon>Flavobacteriia</taxon>
        <taxon>Flavobacteriales</taxon>
        <taxon>Flavobacteriaceae</taxon>
        <taxon>Aquimarina</taxon>
    </lineage>
</organism>
<gene>
    <name evidence="5" type="ORF">ACFSTE_09615</name>
</gene>
<dbReference type="Proteomes" id="UP001597459">
    <property type="component" value="Unassembled WGS sequence"/>
</dbReference>
<dbReference type="PROSITE" id="PS01124">
    <property type="entry name" value="HTH_ARAC_FAMILY_2"/>
    <property type="match status" value="1"/>
</dbReference>
<proteinExistence type="predicted"/>
<dbReference type="Gene3D" id="1.10.10.60">
    <property type="entry name" value="Homeodomain-like"/>
    <property type="match status" value="1"/>
</dbReference>
<keyword evidence="1" id="KW-0805">Transcription regulation</keyword>
<accession>A0ABW5N7S0</accession>
<keyword evidence="2" id="KW-0238">DNA-binding</keyword>
<dbReference type="InterPro" id="IPR009057">
    <property type="entry name" value="Homeodomain-like_sf"/>
</dbReference>
<feature type="domain" description="HTH araC/xylS-type" evidence="4">
    <location>
        <begin position="177"/>
        <end position="274"/>
    </location>
</feature>
<dbReference type="RefSeq" id="WP_378256589.1">
    <property type="nucleotide sequence ID" value="NZ_JBHSJV010000001.1"/>
</dbReference>
<dbReference type="InterPro" id="IPR018060">
    <property type="entry name" value="HTH_AraC"/>
</dbReference>
<reference evidence="6" key="1">
    <citation type="journal article" date="2019" name="Int. J. Syst. Evol. Microbiol.">
        <title>The Global Catalogue of Microorganisms (GCM) 10K type strain sequencing project: providing services to taxonomists for standard genome sequencing and annotation.</title>
        <authorList>
            <consortium name="The Broad Institute Genomics Platform"/>
            <consortium name="The Broad Institute Genome Sequencing Center for Infectious Disease"/>
            <person name="Wu L."/>
            <person name="Ma J."/>
        </authorList>
    </citation>
    <scope>NUCLEOTIDE SEQUENCE [LARGE SCALE GENOMIC DNA]</scope>
    <source>
        <strain evidence="6">KCTC 42423</strain>
    </source>
</reference>
<evidence type="ECO:0000256" key="1">
    <source>
        <dbReference type="ARBA" id="ARBA00023015"/>
    </source>
</evidence>
<evidence type="ECO:0000256" key="2">
    <source>
        <dbReference type="ARBA" id="ARBA00023125"/>
    </source>
</evidence>
<dbReference type="SMART" id="SM00342">
    <property type="entry name" value="HTH_ARAC"/>
    <property type="match status" value="1"/>
</dbReference>
<name>A0ABW5N7S0_9FLAO</name>
<evidence type="ECO:0000259" key="4">
    <source>
        <dbReference type="PROSITE" id="PS01124"/>
    </source>
</evidence>
<comment type="caution">
    <text evidence="5">The sequence shown here is derived from an EMBL/GenBank/DDBJ whole genome shotgun (WGS) entry which is preliminary data.</text>
</comment>
<dbReference type="SUPFAM" id="SSF46689">
    <property type="entry name" value="Homeodomain-like"/>
    <property type="match status" value="1"/>
</dbReference>
<evidence type="ECO:0000313" key="5">
    <source>
        <dbReference type="EMBL" id="MFD2591087.1"/>
    </source>
</evidence>
<dbReference type="EMBL" id="JBHULX010000017">
    <property type="protein sequence ID" value="MFD2591087.1"/>
    <property type="molecule type" value="Genomic_DNA"/>
</dbReference>
<sequence length="297" mass="34834">MIKQFNEFSTNAIFKIANEELLQTYSLSEQIGLFTFIWATDTPTEIEIDGVATTLKKNSIAVLTPTIFFRFIGGQNAIVYQFNREFYCIKDHDEEVSCMGILFYGNATSPIIELSKEEHHKLQLLHQVFLDELDTVDNIQAEMLRILMARFIITTTRLIKQQSNFKHMFDGQLNMIREFNVLVNSHFRKEHSVSFYAKKLFKSPKTLSNTFAKYKKSPLQIIHDRIILEAKRLLIYSDKPTKEIAYEIGFDDPSHLSRMFKKRTSLSPSEFRKNFNKDKKRIPNEQIDTFVDYLEKN</sequence>
<evidence type="ECO:0000256" key="3">
    <source>
        <dbReference type="ARBA" id="ARBA00023163"/>
    </source>
</evidence>
<keyword evidence="6" id="KW-1185">Reference proteome</keyword>
<evidence type="ECO:0000313" key="6">
    <source>
        <dbReference type="Proteomes" id="UP001597459"/>
    </source>
</evidence>